<evidence type="ECO:0000256" key="1">
    <source>
        <dbReference type="SAM" id="MobiDB-lite"/>
    </source>
</evidence>
<feature type="compositionally biased region" description="Low complexity" evidence="1">
    <location>
        <begin position="46"/>
        <end position="60"/>
    </location>
</feature>
<name>A0A132ADQ8_SARSC</name>
<sequence>MGELEAKFVQNLNNGFGGNGDASMKAYGSLNCPSMIGPTVTQTAPNTSNNKNANNSGSNSIRFQSPYAMTNINNNGKSDGGDEIVGSGVGGLGCDVLVSGNIEDRFQLNHHLSSPRKTANNDFGAKEKRIFVFDSCEHNETSIDKHTDHTFDRRLND</sequence>
<evidence type="ECO:0000313" key="3">
    <source>
        <dbReference type="Proteomes" id="UP000616769"/>
    </source>
</evidence>
<dbReference type="Proteomes" id="UP000616769">
    <property type="component" value="Unassembled WGS sequence"/>
</dbReference>
<protein>
    <submittedName>
        <fullName evidence="2">Uncharacterized protein</fullName>
    </submittedName>
</protein>
<reference evidence="2 3" key="1">
    <citation type="journal article" date="2015" name="Parasit. Vectors">
        <title>Draft genome of the scabies mite.</title>
        <authorList>
            <person name="Rider S.D.Jr."/>
            <person name="Morgan M.S."/>
            <person name="Arlian L.G."/>
        </authorList>
    </citation>
    <scope>NUCLEOTIDE SEQUENCE [LARGE SCALE GENOMIC DNA]</scope>
    <source>
        <strain evidence="2">Arlian Lab</strain>
    </source>
</reference>
<accession>A0A132ADQ8</accession>
<dbReference type="EMBL" id="JXLN01013060">
    <property type="protein sequence ID" value="KPM09057.1"/>
    <property type="molecule type" value="Genomic_DNA"/>
</dbReference>
<dbReference type="VEuPathDB" id="VectorBase:SSCA000408"/>
<comment type="caution">
    <text evidence="2">The sequence shown here is derived from an EMBL/GenBank/DDBJ whole genome shotgun (WGS) entry which is preliminary data.</text>
</comment>
<evidence type="ECO:0000313" key="2">
    <source>
        <dbReference type="EMBL" id="KPM09057.1"/>
    </source>
</evidence>
<dbReference type="OrthoDB" id="152385at2759"/>
<feature type="region of interest" description="Disordered" evidence="1">
    <location>
        <begin position="38"/>
        <end position="62"/>
    </location>
</feature>
<organism evidence="2 3">
    <name type="scientific">Sarcoptes scabiei</name>
    <name type="common">Itch mite</name>
    <name type="synonym">Acarus scabiei</name>
    <dbReference type="NCBI Taxonomy" id="52283"/>
    <lineage>
        <taxon>Eukaryota</taxon>
        <taxon>Metazoa</taxon>
        <taxon>Ecdysozoa</taxon>
        <taxon>Arthropoda</taxon>
        <taxon>Chelicerata</taxon>
        <taxon>Arachnida</taxon>
        <taxon>Acari</taxon>
        <taxon>Acariformes</taxon>
        <taxon>Sarcoptiformes</taxon>
        <taxon>Astigmata</taxon>
        <taxon>Psoroptidia</taxon>
        <taxon>Sarcoptoidea</taxon>
        <taxon>Sarcoptidae</taxon>
        <taxon>Sarcoptinae</taxon>
        <taxon>Sarcoptes</taxon>
    </lineage>
</organism>
<dbReference type="AlphaFoldDB" id="A0A132ADQ8"/>
<proteinExistence type="predicted"/>
<gene>
    <name evidence="2" type="ORF">QR98_0075870</name>
</gene>